<name>A0A7W1XR58_9BACL</name>
<evidence type="ECO:0000256" key="6">
    <source>
        <dbReference type="ARBA" id="ARBA00022984"/>
    </source>
</evidence>
<evidence type="ECO:0000256" key="9">
    <source>
        <dbReference type="PROSITE-ProRule" id="PRU01373"/>
    </source>
</evidence>
<dbReference type="GO" id="GO:0009252">
    <property type="term" value="P:peptidoglycan biosynthetic process"/>
    <property type="evidence" value="ECO:0007669"/>
    <property type="project" value="UniProtKB-UniPathway"/>
</dbReference>
<gene>
    <name evidence="12" type="ORF">H2C83_04145</name>
</gene>
<dbReference type="RefSeq" id="WP_181738055.1">
    <property type="nucleotide sequence ID" value="NZ_JACEOL010000009.1"/>
</dbReference>
<evidence type="ECO:0000256" key="7">
    <source>
        <dbReference type="ARBA" id="ARBA00023316"/>
    </source>
</evidence>
<evidence type="ECO:0000256" key="4">
    <source>
        <dbReference type="ARBA" id="ARBA00022801"/>
    </source>
</evidence>
<keyword evidence="7 9" id="KW-0961">Cell wall biogenesis/degradation</keyword>
<dbReference type="Pfam" id="PF03734">
    <property type="entry name" value="YkuD"/>
    <property type="match status" value="1"/>
</dbReference>
<evidence type="ECO:0000256" key="2">
    <source>
        <dbReference type="ARBA" id="ARBA00005992"/>
    </source>
</evidence>
<dbReference type="FunFam" id="2.40.440.10:FF:000003">
    <property type="entry name" value="L,D-transpeptidase YciB"/>
    <property type="match status" value="1"/>
</dbReference>
<dbReference type="InterPro" id="IPR038063">
    <property type="entry name" value="Transpep_catalytic_dom"/>
</dbReference>
<dbReference type="GO" id="GO:0016740">
    <property type="term" value="F:transferase activity"/>
    <property type="evidence" value="ECO:0007669"/>
    <property type="project" value="UniProtKB-KW"/>
</dbReference>
<dbReference type="PANTHER" id="PTHR34408">
    <property type="entry name" value="FAMILY PROTEIN, PUTATIVE-RELATED"/>
    <property type="match status" value="1"/>
</dbReference>
<keyword evidence="3" id="KW-0808">Transferase</keyword>
<dbReference type="Gene3D" id="2.30.30.40">
    <property type="entry name" value="SH3 Domains"/>
    <property type="match status" value="3"/>
</dbReference>
<dbReference type="PROSITE" id="PS51781">
    <property type="entry name" value="SH3B"/>
    <property type="match status" value="2"/>
</dbReference>
<evidence type="ECO:0000313" key="12">
    <source>
        <dbReference type="EMBL" id="MBA4601525.1"/>
    </source>
</evidence>
<dbReference type="UniPathway" id="UPA00219"/>
<comment type="caution">
    <text evidence="12">The sequence shown here is derived from an EMBL/GenBank/DDBJ whole genome shotgun (WGS) entry which is preliminary data.</text>
</comment>
<dbReference type="GO" id="GO:0008360">
    <property type="term" value="P:regulation of cell shape"/>
    <property type="evidence" value="ECO:0007669"/>
    <property type="project" value="UniProtKB-UniRule"/>
</dbReference>
<comment type="pathway">
    <text evidence="1 9">Cell wall biogenesis; peptidoglycan biosynthesis.</text>
</comment>
<dbReference type="SUPFAM" id="SSF141523">
    <property type="entry name" value="L,D-transpeptidase catalytic domain-like"/>
    <property type="match status" value="1"/>
</dbReference>
<dbReference type="SMART" id="SM00287">
    <property type="entry name" value="SH3b"/>
    <property type="match status" value="3"/>
</dbReference>
<dbReference type="GO" id="GO:0016787">
    <property type="term" value="F:hydrolase activity"/>
    <property type="evidence" value="ECO:0007669"/>
    <property type="project" value="UniProtKB-KW"/>
</dbReference>
<dbReference type="PROSITE" id="PS52029">
    <property type="entry name" value="LD_TPASE"/>
    <property type="match status" value="1"/>
</dbReference>
<feature type="active site" description="Proton donor/acceptor" evidence="9">
    <location>
        <position position="113"/>
    </location>
</feature>
<dbReference type="CDD" id="cd16913">
    <property type="entry name" value="YkuD_like"/>
    <property type="match status" value="1"/>
</dbReference>
<reference evidence="12 13" key="1">
    <citation type="submission" date="2020-07" db="EMBL/GenBank/DDBJ databases">
        <title>Thermoactinomyces phylogeny.</title>
        <authorList>
            <person name="Dunlap C."/>
        </authorList>
    </citation>
    <scope>NUCLEOTIDE SEQUENCE [LARGE SCALE GENOMIC DNA]</scope>
    <source>
        <strain evidence="12 13">AMNI-1</strain>
    </source>
</reference>
<evidence type="ECO:0000313" key="13">
    <source>
        <dbReference type="Proteomes" id="UP000538292"/>
    </source>
</evidence>
<dbReference type="InterPro" id="IPR052354">
    <property type="entry name" value="Cell_Wall_Dynamics_Protein"/>
</dbReference>
<keyword evidence="4" id="KW-0378">Hydrolase</keyword>
<dbReference type="InterPro" id="IPR003646">
    <property type="entry name" value="SH3-like_bac-type"/>
</dbReference>
<dbReference type="AlphaFoldDB" id="A0A7W1XR58"/>
<feature type="domain" description="SH3b" evidence="10">
    <location>
        <begin position="248"/>
        <end position="315"/>
    </location>
</feature>
<comment type="similarity">
    <text evidence="2">Belongs to the YkuD family.</text>
</comment>
<keyword evidence="5 9" id="KW-0133">Cell shape</keyword>
<dbReference type="Pfam" id="PF08239">
    <property type="entry name" value="SH3_3"/>
    <property type="match status" value="3"/>
</dbReference>
<evidence type="ECO:0000259" key="10">
    <source>
        <dbReference type="PROSITE" id="PS51781"/>
    </source>
</evidence>
<dbReference type="GO" id="GO:0071555">
    <property type="term" value="P:cell wall organization"/>
    <property type="evidence" value="ECO:0007669"/>
    <property type="project" value="UniProtKB-UniRule"/>
</dbReference>
<evidence type="ECO:0000256" key="5">
    <source>
        <dbReference type="ARBA" id="ARBA00022960"/>
    </source>
</evidence>
<dbReference type="EMBL" id="JACEOL010000009">
    <property type="protein sequence ID" value="MBA4601525.1"/>
    <property type="molecule type" value="Genomic_DNA"/>
</dbReference>
<sequence length="377" mass="41848">MKHWKWIFTSILAIILIFGAYFGTVQAAANYQIEINKSTNKLYLYKDGILQKTYSIATSRSNELTPEGTFTMVVKINQPGWKNIPGGNPRNPLGEKWLGFSVNDDSGRTYGIHGTNEPESIGHHVSNGCVRMDKRGINELYKTIPEGTPIWIHSGKSTGKWAGDPSYAVQPLRGQLRVTVDLANIRTGPSLGAFIIQQAETGTTLDMTGFVNEWYQIETPDGKTGFIHKSTVANNSAIAKPNRFIQATGYLKVTGSMTNIRSNPSLTAPIVQKAKRGTELILTGENGSWYRVRLPSGFIAYVHKSTAEKDISKKPDSKLITTRFFLANIRNAPSRHAAIIMRVARNTQLEKIGTNGEWQIIRLKDGRTGFIHNRVAN</sequence>
<dbReference type="InterPro" id="IPR005490">
    <property type="entry name" value="LD_TPept_cat_dom"/>
</dbReference>
<comment type="pathway">
    <text evidence="8">Glycan biosynthesis.</text>
</comment>
<organism evidence="12 13">
    <name type="scientific">Thermoactinomyces mirandus</name>
    <dbReference type="NCBI Taxonomy" id="2756294"/>
    <lineage>
        <taxon>Bacteria</taxon>
        <taxon>Bacillati</taxon>
        <taxon>Bacillota</taxon>
        <taxon>Bacilli</taxon>
        <taxon>Bacillales</taxon>
        <taxon>Thermoactinomycetaceae</taxon>
        <taxon>Thermoactinomyces</taxon>
    </lineage>
</organism>
<proteinExistence type="inferred from homology"/>
<dbReference type="Gene3D" id="2.40.440.10">
    <property type="entry name" value="L,D-transpeptidase catalytic domain-like"/>
    <property type="match status" value="1"/>
</dbReference>
<keyword evidence="6 9" id="KW-0573">Peptidoglycan synthesis</keyword>
<feature type="active site" description="Nucleophile" evidence="9">
    <location>
        <position position="129"/>
    </location>
</feature>
<evidence type="ECO:0000256" key="1">
    <source>
        <dbReference type="ARBA" id="ARBA00004752"/>
    </source>
</evidence>
<feature type="domain" description="L,D-TPase catalytic" evidence="11">
    <location>
        <begin position="31"/>
        <end position="153"/>
    </location>
</feature>
<accession>A0A7W1XR58</accession>
<dbReference type="PANTHER" id="PTHR34408:SF1">
    <property type="entry name" value="GLYCOSYL HYDROLASE FAMILY 19 DOMAIN-CONTAINING PROTEIN HI_1415"/>
    <property type="match status" value="1"/>
</dbReference>
<protein>
    <submittedName>
        <fullName evidence="12">SH3 domain-containing protein</fullName>
    </submittedName>
</protein>
<keyword evidence="13" id="KW-1185">Reference proteome</keyword>
<evidence type="ECO:0000256" key="3">
    <source>
        <dbReference type="ARBA" id="ARBA00022679"/>
    </source>
</evidence>
<evidence type="ECO:0000259" key="11">
    <source>
        <dbReference type="PROSITE" id="PS52029"/>
    </source>
</evidence>
<evidence type="ECO:0000256" key="8">
    <source>
        <dbReference type="ARBA" id="ARBA00060592"/>
    </source>
</evidence>
<dbReference type="Proteomes" id="UP000538292">
    <property type="component" value="Unassembled WGS sequence"/>
</dbReference>
<feature type="domain" description="SH3b" evidence="10">
    <location>
        <begin position="173"/>
        <end position="236"/>
    </location>
</feature>